<organism evidence="1 2">
    <name type="scientific">Sphingobium phage Lacusarx</name>
    <dbReference type="NCBI Taxonomy" id="1980139"/>
    <lineage>
        <taxon>Viruses</taxon>
        <taxon>Duplodnaviria</taxon>
        <taxon>Heunggongvirae</taxon>
        <taxon>Uroviricota</taxon>
        <taxon>Caudoviricetes</taxon>
        <taxon>Lacusarxvirus</taxon>
        <taxon>Lacusarxvirus lacusarx</taxon>
    </lineage>
</organism>
<evidence type="ECO:0000313" key="1">
    <source>
        <dbReference type="EMBL" id="ARK07455.1"/>
    </source>
</evidence>
<proteinExistence type="predicted"/>
<sequence length="105" mass="12245">MGEVRTIRPNLRFPKGVAFQVKDQFNGESRGTWYYRDKKDGKLFGPYMTEAEAAFVMEATVAITPYSDTYHYWWWDTPGGETKGPFRTFRDAEVSILEYLNGEKK</sequence>
<name>A0A1W6DX29_9CAUD</name>
<protein>
    <submittedName>
        <fullName evidence="1">Uncharacterized protein</fullName>
    </submittedName>
</protein>
<evidence type="ECO:0000313" key="2">
    <source>
        <dbReference type="Proteomes" id="UP000223906"/>
    </source>
</evidence>
<keyword evidence="2" id="KW-1185">Reference proteome</keyword>
<reference evidence="1 2" key="1">
    <citation type="submission" date="2017-02" db="EMBL/GenBank/DDBJ databases">
        <title>The first characterized phage against a member of the ecologically important #sphingomonads reveals high dissimilarity against all other known phages.</title>
        <authorList>
            <person name="Nielsen T.K."/>
            <person name="Carstens A.B."/>
            <person name="Kot W."/>
            <person name="Lametsch R."/>
            <person name="Neve H."/>
            <person name="Hansen L.H."/>
        </authorList>
    </citation>
    <scope>NUCLEOTIDE SEQUENCE [LARGE SCALE GENOMIC DNA]</scope>
</reference>
<dbReference type="Proteomes" id="UP000223906">
    <property type="component" value="Segment"/>
</dbReference>
<gene>
    <name evidence="1" type="ORF">LAV_00055</name>
</gene>
<dbReference type="EMBL" id="KY629563">
    <property type="protein sequence ID" value="ARK07455.1"/>
    <property type="molecule type" value="Genomic_DNA"/>
</dbReference>
<accession>A0A1W6DX29</accession>